<sequence length="900" mass="103514">MSWIQGASQSFYSTVTSWAAHTKYHGLLNQGATCYLNSVLQVLFMTEDFREAVKRYTDENPDTQLIDHHLNALFSDLRTSTAYTYNITRTLGIDKVYEQRDAAEYFERILRMTSEDASQIFHGLLSQKTTCRKCHADIDRDEAFWHLPLALVDSCSDCYSVVDGVKEFFKVSVFCGEDQMYCDPCDAKVDADTQYVMKHHPEVLILLLKRFDFSYRHMSYVKINCDVDVPSVIQIPERQTYELYAFVDHYGDLRSGHYSATIKDEGEDRWYKFNDTSVTLCHDQPFQSDDTMRSHTAYLLFYRKKKDADTQDNMSTNGGVSLVLTENHYQCEDAEKFKKQVEGEVDVEMGDDKAVTASADENETTANEDTVRDVSRGAGLSGEPDNEVNVWQTVPDKNQQNEERNDDYHQDDEEGMRGKAEDQEQNARLLSVETKHEESVKFNESAGADTHRERMLAANFKPEFSVGPEICDHSNRLHEASDAQSRIMDAKAHKDETTEGKQSEKHPMEDSDREAELHEGGLDRQNRNKDQDSNLKTGQQFDPGHAHKEVEEEMKTDFKGNTERTAANELPSVKGKLLTKYDLLTMTKDQQSREDDVQKKMPQSDPVYRPGSRSRLDRKHEQQRKEERRDVKGNRKEKKYERQEAVENPDNGNLADAQRNKGKNPFVHLIDKEKKEDVEIIRYSLKKDRKCSSRDERIDDFTKSKPFDNQECRRESIDTLGRHFEDKKDSKRDEEHDRRRESTRKCSESVKSKDSGGLDERIGQKKKQAKEKEEKTAHFHTREHSGLIENQERGSEQQVNVHNKGGCNQPEGSVEVRGPAKTRKRTRSSILSCIKKGETKAEETSNCSQHDQNTDSLTKNVSNLKLAELAVPETKKRKTLGCFSLFSRSVKSPEQSGEED</sequence>
<keyword evidence="1" id="KW-0833">Ubl conjugation pathway</keyword>
<proteinExistence type="inferred from homology"/>
<dbReference type="PROSITE" id="PS00972">
    <property type="entry name" value="USP_1"/>
    <property type="match status" value="1"/>
</dbReference>
<feature type="compositionally biased region" description="Basic and acidic residues" evidence="2">
    <location>
        <begin position="544"/>
        <end position="562"/>
    </location>
</feature>
<feature type="compositionally biased region" description="Basic and acidic residues" evidence="2">
    <location>
        <begin position="690"/>
        <end position="763"/>
    </location>
</feature>
<dbReference type="SUPFAM" id="SSF54001">
    <property type="entry name" value="Cysteine proteinases"/>
    <property type="match status" value="1"/>
</dbReference>
<evidence type="ECO:0000256" key="1">
    <source>
        <dbReference type="RuleBase" id="RU366025"/>
    </source>
</evidence>
<evidence type="ECO:0000259" key="3">
    <source>
        <dbReference type="PROSITE" id="PS50235"/>
    </source>
</evidence>
<keyword evidence="1" id="KW-0645">Protease</keyword>
<feature type="compositionally biased region" description="Basic and acidic residues" evidence="2">
    <location>
        <begin position="669"/>
        <end position="680"/>
    </location>
</feature>
<dbReference type="GeneID" id="103358397"/>
<protein>
    <recommendedName>
        <fullName evidence="1">Ubiquitin carboxyl-terminal hydrolase</fullName>
        <ecNumber evidence="1">3.4.19.12</ecNumber>
    </recommendedName>
</protein>
<dbReference type="GO" id="GO:0004843">
    <property type="term" value="F:cysteine-type deubiquitinase activity"/>
    <property type="evidence" value="ECO:0007669"/>
    <property type="project" value="UniProtKB-UniRule"/>
</dbReference>
<feature type="compositionally biased region" description="Basic and acidic residues" evidence="2">
    <location>
        <begin position="488"/>
        <end position="533"/>
    </location>
</feature>
<dbReference type="RefSeq" id="XP_008281573.1">
    <property type="nucleotide sequence ID" value="XM_008283351.1"/>
</dbReference>
<feature type="compositionally biased region" description="Basic and acidic residues" evidence="2">
    <location>
        <begin position="614"/>
        <end position="645"/>
    </location>
</feature>
<evidence type="ECO:0000256" key="2">
    <source>
        <dbReference type="SAM" id="MobiDB-lite"/>
    </source>
</evidence>
<feature type="compositionally biased region" description="Polar residues" evidence="2">
    <location>
        <begin position="389"/>
        <end position="398"/>
    </location>
</feature>
<dbReference type="PANTHER" id="PTHR24006:SF899">
    <property type="entry name" value="UBIQUITIN CARBOXYL-TERMINAL HYDROLASE"/>
    <property type="match status" value="1"/>
</dbReference>
<evidence type="ECO:0000313" key="5">
    <source>
        <dbReference type="RefSeq" id="XP_008281572.1"/>
    </source>
</evidence>
<dbReference type="AlphaFoldDB" id="A0A9Y4K230"/>
<accession>A0A9Y4K230</accession>
<keyword evidence="1" id="KW-0378">Hydrolase</keyword>
<feature type="compositionally biased region" description="Polar residues" evidence="2">
    <location>
        <begin position="844"/>
        <end position="861"/>
    </location>
</feature>
<dbReference type="EC" id="3.4.19.12" evidence="1"/>
<feature type="compositionally biased region" description="Basic and acidic residues" evidence="2">
    <location>
        <begin position="470"/>
        <end position="481"/>
    </location>
</feature>
<keyword evidence="4" id="KW-1185">Reference proteome</keyword>
<evidence type="ECO:0000313" key="6">
    <source>
        <dbReference type="RefSeq" id="XP_008281573.1"/>
    </source>
</evidence>
<dbReference type="GO" id="GO:0016579">
    <property type="term" value="P:protein deubiquitination"/>
    <property type="evidence" value="ECO:0007669"/>
    <property type="project" value="InterPro"/>
</dbReference>
<dbReference type="Proteomes" id="UP000694891">
    <property type="component" value="Unplaced"/>
</dbReference>
<dbReference type="InterPro" id="IPR001394">
    <property type="entry name" value="Peptidase_C19_UCH"/>
</dbReference>
<reference evidence="5 6" key="1">
    <citation type="submission" date="2025-04" db="UniProtKB">
        <authorList>
            <consortium name="RefSeq"/>
        </authorList>
    </citation>
    <scope>IDENTIFICATION</scope>
</reference>
<organism evidence="4 5">
    <name type="scientific">Stegastes partitus</name>
    <name type="common">bicolor damselfish</name>
    <dbReference type="NCBI Taxonomy" id="144197"/>
    <lineage>
        <taxon>Eukaryota</taxon>
        <taxon>Metazoa</taxon>
        <taxon>Chordata</taxon>
        <taxon>Craniata</taxon>
        <taxon>Vertebrata</taxon>
        <taxon>Euteleostomi</taxon>
        <taxon>Actinopterygii</taxon>
        <taxon>Neopterygii</taxon>
        <taxon>Teleostei</taxon>
        <taxon>Neoteleostei</taxon>
        <taxon>Acanthomorphata</taxon>
        <taxon>Ovalentaria</taxon>
        <taxon>Pomacentridae</taxon>
        <taxon>Stegastes</taxon>
    </lineage>
</organism>
<feature type="domain" description="USP" evidence="3">
    <location>
        <begin position="25"/>
        <end position="305"/>
    </location>
</feature>
<comment type="similarity">
    <text evidence="1">Belongs to the peptidase C19 family.</text>
</comment>
<keyword evidence="1" id="KW-0788">Thiol protease</keyword>
<dbReference type="Pfam" id="PF00443">
    <property type="entry name" value="UCH"/>
    <property type="match status" value="1"/>
</dbReference>
<feature type="region of interest" description="Disordered" evidence="2">
    <location>
        <begin position="355"/>
        <end position="861"/>
    </location>
</feature>
<dbReference type="PROSITE" id="PS50235">
    <property type="entry name" value="USP_3"/>
    <property type="match status" value="1"/>
</dbReference>
<dbReference type="InterPro" id="IPR028889">
    <property type="entry name" value="USP"/>
</dbReference>
<dbReference type="GO" id="GO:0006508">
    <property type="term" value="P:proteolysis"/>
    <property type="evidence" value="ECO:0007669"/>
    <property type="project" value="UniProtKB-KW"/>
</dbReference>
<dbReference type="Gene3D" id="3.90.70.10">
    <property type="entry name" value="Cysteine proteinases"/>
    <property type="match status" value="1"/>
</dbReference>
<dbReference type="RefSeq" id="XP_008281572.1">
    <property type="nucleotide sequence ID" value="XM_008283350.1"/>
</dbReference>
<dbReference type="InterPro" id="IPR018200">
    <property type="entry name" value="USP_CS"/>
</dbReference>
<dbReference type="InterPro" id="IPR050164">
    <property type="entry name" value="Peptidase_C19"/>
</dbReference>
<comment type="catalytic activity">
    <reaction evidence="1">
        <text>Thiol-dependent hydrolysis of ester, thioester, amide, peptide and isopeptide bonds formed by the C-terminal Gly of ubiquitin (a 76-residue protein attached to proteins as an intracellular targeting signal).</text>
        <dbReference type="EC" id="3.4.19.12"/>
    </reaction>
</comment>
<dbReference type="GO" id="GO:0005829">
    <property type="term" value="C:cytosol"/>
    <property type="evidence" value="ECO:0007669"/>
    <property type="project" value="TreeGrafter"/>
</dbReference>
<dbReference type="PANTHER" id="PTHR24006">
    <property type="entry name" value="UBIQUITIN CARBOXYL-TERMINAL HYDROLASE"/>
    <property type="match status" value="1"/>
</dbReference>
<dbReference type="InterPro" id="IPR038765">
    <property type="entry name" value="Papain-like_cys_pep_sf"/>
</dbReference>
<gene>
    <name evidence="5 6" type="primary">LOC103358397</name>
</gene>
<feature type="compositionally biased region" description="Basic and acidic residues" evidence="2">
    <location>
        <begin position="399"/>
        <end position="408"/>
    </location>
</feature>
<dbReference type="PROSITE" id="PS00973">
    <property type="entry name" value="USP_2"/>
    <property type="match status" value="1"/>
</dbReference>
<name>A0A9Y4K230_9TELE</name>
<feature type="compositionally biased region" description="Basic and acidic residues" evidence="2">
    <location>
        <begin position="590"/>
        <end position="599"/>
    </location>
</feature>
<evidence type="ECO:0000313" key="4">
    <source>
        <dbReference type="Proteomes" id="UP000694891"/>
    </source>
</evidence>
<feature type="compositionally biased region" description="Basic and acidic residues" evidence="2">
    <location>
        <begin position="770"/>
        <end position="795"/>
    </location>
</feature>
<dbReference type="GO" id="GO:0005634">
    <property type="term" value="C:nucleus"/>
    <property type="evidence" value="ECO:0007669"/>
    <property type="project" value="TreeGrafter"/>
</dbReference>